<keyword evidence="10" id="KW-1185">Reference proteome</keyword>
<dbReference type="GO" id="GO:0005634">
    <property type="term" value="C:nucleus"/>
    <property type="evidence" value="ECO:0007669"/>
    <property type="project" value="TreeGrafter"/>
</dbReference>
<proteinExistence type="inferred from homology"/>
<reference evidence="9" key="4">
    <citation type="submission" date="2025-09" db="UniProtKB">
        <authorList>
            <consortium name="Ensembl"/>
        </authorList>
    </citation>
    <scope>IDENTIFICATION</scope>
</reference>
<feature type="binding site" evidence="5">
    <location>
        <position position="407"/>
    </location>
    <ligand>
        <name>substrate</name>
    </ligand>
</feature>
<sequence>MDCRSAGDTDEAVLTCSKSNTAPTQCSNGQKSKRPSSPGPHPSKTTCVAAHTTNTKLHPCLSFSSKNPVCTPIDVEMLSPDSPVCKTMFNNSADQDCDGGFCVERSAFAKAQVMESQQTIKDSDPGSSTKEREHLPAIGSEDAEIADHSGSSNMSQDLIESQPDAILQRSLERFSLQLFFFFFFLCPNTKWQGTPIDELNRLPQCAPPLSHLKSAPHHTVTVRTDLLREGEVPVPYPTKFKDAWDDLSVKMPCSEKNLFPMETEPIPLLKSRMNQSLTLSQEQIACLLANAFFCTFPRRNSRKSEYGNYPEINFYRLFEGPSPRKIEKLKTLLCYFRRVTQTTPKGLVTFTRQTLNNPPDWESSQTQLTRLHITCEGTIEEHGYGMLQVDFANRFVGGGVTGHGLVQEEIRFLINPELIISRLFTEALEYNECLIITGAEQYSKYSGYAESYKWVGIHKDETPRDDWQRRCTEIVAIDALKYRHFLEQFLPEKMTRELNKAYCGFHRNNANRKHLSAVATGNWGCGAFGGDTRLKALIQFMAAAEAGRDVAYFTFGDAQLMKDVHEMHAFLTESRVTVGQLYDLLNQYFNEVCKNCHTTRPDVSLYRFIYETVSSPAASDTLNTAKDSGMSPVTSDSH</sequence>
<evidence type="ECO:0000256" key="1">
    <source>
        <dbReference type="ARBA" id="ARBA00009545"/>
    </source>
</evidence>
<organism evidence="9 10">
    <name type="scientific">Astatotilapia calliptera</name>
    <name type="common">Eastern happy</name>
    <name type="synonym">Chromis callipterus</name>
    <dbReference type="NCBI Taxonomy" id="8154"/>
    <lineage>
        <taxon>Eukaryota</taxon>
        <taxon>Metazoa</taxon>
        <taxon>Chordata</taxon>
        <taxon>Craniata</taxon>
        <taxon>Vertebrata</taxon>
        <taxon>Euteleostomi</taxon>
        <taxon>Actinopterygii</taxon>
        <taxon>Neopterygii</taxon>
        <taxon>Teleostei</taxon>
        <taxon>Neoteleostei</taxon>
        <taxon>Acanthomorphata</taxon>
        <taxon>Ovalentaria</taxon>
        <taxon>Cichlomorphae</taxon>
        <taxon>Cichliformes</taxon>
        <taxon>Cichlidae</taxon>
        <taxon>African cichlids</taxon>
        <taxon>Pseudocrenilabrinae</taxon>
        <taxon>Haplochromini</taxon>
        <taxon>Astatotilapia</taxon>
    </lineage>
</organism>
<dbReference type="GO" id="GO:0006282">
    <property type="term" value="P:regulation of DNA repair"/>
    <property type="evidence" value="ECO:0007669"/>
    <property type="project" value="InterPro"/>
</dbReference>
<comment type="similarity">
    <text evidence="1">Belongs to the poly(ADP-ribose) glycohydrolase family.</text>
</comment>
<dbReference type="PANTHER" id="PTHR12837">
    <property type="entry name" value="POLY ADP-RIBOSE GLYCOHYDROLASE"/>
    <property type="match status" value="1"/>
</dbReference>
<dbReference type="InterPro" id="IPR007724">
    <property type="entry name" value="Poly_GlycHdrlase"/>
</dbReference>
<dbReference type="EC" id="3.2.1.143" evidence="2"/>
<dbReference type="Proteomes" id="UP000265100">
    <property type="component" value="Chromosome 13"/>
</dbReference>
<evidence type="ECO:0000259" key="8">
    <source>
        <dbReference type="Pfam" id="PF20811"/>
    </source>
</evidence>
<feature type="active site" evidence="4">
    <location>
        <position position="408"/>
    </location>
</feature>
<accession>A0AAX7VL63</accession>
<dbReference type="GO" id="GO:0009225">
    <property type="term" value="P:nucleotide-sugar metabolic process"/>
    <property type="evidence" value="ECO:0007669"/>
    <property type="project" value="TreeGrafter"/>
</dbReference>
<reference evidence="10" key="2">
    <citation type="submission" date="2023-03" db="EMBL/GenBank/DDBJ databases">
        <authorList>
            <consortium name="Wellcome Sanger Institute Data Sharing"/>
        </authorList>
    </citation>
    <scope>NUCLEOTIDE SEQUENCE [LARGE SCALE GENOMIC DNA]</scope>
</reference>
<feature type="region of interest" description="Disordered" evidence="6">
    <location>
        <begin position="115"/>
        <end position="140"/>
    </location>
</feature>
<dbReference type="GO" id="GO:0005737">
    <property type="term" value="C:cytoplasm"/>
    <property type="evidence" value="ECO:0007669"/>
    <property type="project" value="TreeGrafter"/>
</dbReference>
<feature type="active site" evidence="4">
    <location>
        <position position="409"/>
    </location>
</feature>
<dbReference type="Pfam" id="PF20811">
    <property type="entry name" value="PARG_cat_N"/>
    <property type="match status" value="1"/>
</dbReference>
<feature type="region of interest" description="Disordered" evidence="6">
    <location>
        <begin position="19"/>
        <end position="45"/>
    </location>
</feature>
<reference evidence="9 10" key="1">
    <citation type="submission" date="2018-05" db="EMBL/GenBank/DDBJ databases">
        <authorList>
            <person name="Datahose"/>
        </authorList>
    </citation>
    <scope>NUCLEOTIDE SEQUENCE</scope>
</reference>
<evidence type="ECO:0000313" key="10">
    <source>
        <dbReference type="Proteomes" id="UP000265100"/>
    </source>
</evidence>
<dbReference type="InterPro" id="IPR048362">
    <property type="entry name" value="PARG_helical"/>
</dbReference>
<feature type="binding site" evidence="5">
    <location>
        <position position="448"/>
    </location>
    <ligand>
        <name>substrate</name>
    </ligand>
</feature>
<keyword evidence="3" id="KW-0378">Hydrolase</keyword>
<reference evidence="9" key="3">
    <citation type="submission" date="2025-08" db="UniProtKB">
        <authorList>
            <consortium name="Ensembl"/>
        </authorList>
    </citation>
    <scope>IDENTIFICATION</scope>
</reference>
<evidence type="ECO:0000313" key="9">
    <source>
        <dbReference type="Ensembl" id="ENSACLP00000081847.1"/>
    </source>
</evidence>
<feature type="active site" evidence="4">
    <location>
        <position position="390"/>
    </location>
</feature>
<protein>
    <recommendedName>
        <fullName evidence="2">poly(ADP-ribose) glycohydrolase</fullName>
        <ecNumber evidence="2">3.2.1.143</ecNumber>
    </recommendedName>
</protein>
<dbReference type="GO" id="GO:0004649">
    <property type="term" value="F:poly(ADP-ribose) glycohydrolase activity"/>
    <property type="evidence" value="ECO:0007669"/>
    <property type="project" value="UniProtKB-EC"/>
</dbReference>
<dbReference type="InterPro" id="IPR046372">
    <property type="entry name" value="PARG_cat_C"/>
</dbReference>
<dbReference type="GO" id="GO:0005975">
    <property type="term" value="P:carbohydrate metabolic process"/>
    <property type="evidence" value="ECO:0007669"/>
    <property type="project" value="InterPro"/>
</dbReference>
<evidence type="ECO:0000256" key="6">
    <source>
        <dbReference type="SAM" id="MobiDB-lite"/>
    </source>
</evidence>
<dbReference type="Ensembl" id="ENSACLT00000075958.1">
    <property type="protein sequence ID" value="ENSACLP00000081847.1"/>
    <property type="gene ID" value="ENSACLG00000012303.2"/>
</dbReference>
<feature type="compositionally biased region" description="Basic and acidic residues" evidence="6">
    <location>
        <begin position="121"/>
        <end position="135"/>
    </location>
</feature>
<feature type="domain" description="PARG helical" evidence="8">
    <location>
        <begin position="263"/>
        <end position="352"/>
    </location>
</feature>
<name>A0AAX7VL63_ASTCA</name>
<evidence type="ECO:0000256" key="5">
    <source>
        <dbReference type="PIRSR" id="PIRSR607724-2"/>
    </source>
</evidence>
<evidence type="ECO:0000256" key="4">
    <source>
        <dbReference type="PIRSR" id="PIRSR607724-1"/>
    </source>
</evidence>
<feature type="binding site" evidence="5">
    <location>
        <position position="393"/>
    </location>
    <ligand>
        <name>substrate</name>
    </ligand>
</feature>
<dbReference type="Pfam" id="PF05028">
    <property type="entry name" value="PARG_cat_C"/>
    <property type="match status" value="1"/>
</dbReference>
<evidence type="ECO:0000256" key="3">
    <source>
        <dbReference type="ARBA" id="ARBA00022801"/>
    </source>
</evidence>
<dbReference type="PANTHER" id="PTHR12837:SF8">
    <property type="entry name" value="POLY(ADP-RIBOSE) GLYCOHYDROLASE"/>
    <property type="match status" value="1"/>
</dbReference>
<dbReference type="AlphaFoldDB" id="A0AAX7VL63"/>
<feature type="domain" description="PARG catalytic Macro" evidence="7">
    <location>
        <begin position="359"/>
        <end position="561"/>
    </location>
</feature>
<dbReference type="GeneTree" id="ENSGT00390000003652"/>
<evidence type="ECO:0000256" key="2">
    <source>
        <dbReference type="ARBA" id="ARBA00012255"/>
    </source>
</evidence>
<dbReference type="GO" id="GO:1990966">
    <property type="term" value="P:ATP generation from poly-ADP-D-ribose"/>
    <property type="evidence" value="ECO:0007669"/>
    <property type="project" value="TreeGrafter"/>
</dbReference>
<evidence type="ECO:0000259" key="7">
    <source>
        <dbReference type="Pfam" id="PF05028"/>
    </source>
</evidence>
<feature type="compositionally biased region" description="Polar residues" evidence="6">
    <location>
        <begin position="19"/>
        <end position="30"/>
    </location>
</feature>